<evidence type="ECO:0008006" key="6">
    <source>
        <dbReference type="Google" id="ProtNLM"/>
    </source>
</evidence>
<name>A0A8H3C106_9AGAM</name>
<organism evidence="4 5">
    <name type="scientific">Rhizoctonia solani</name>
    <dbReference type="NCBI Taxonomy" id="456999"/>
    <lineage>
        <taxon>Eukaryota</taxon>
        <taxon>Fungi</taxon>
        <taxon>Dikarya</taxon>
        <taxon>Basidiomycota</taxon>
        <taxon>Agaricomycotina</taxon>
        <taxon>Agaricomycetes</taxon>
        <taxon>Cantharellales</taxon>
        <taxon>Ceratobasidiaceae</taxon>
        <taxon>Rhizoctonia</taxon>
    </lineage>
</organism>
<dbReference type="PANTHER" id="PTHR15837">
    <property type="entry name" value="RAN GUANINE NUCLEOTIDE RELEASE FACTOR"/>
    <property type="match status" value="1"/>
</dbReference>
<dbReference type="GO" id="GO:0005085">
    <property type="term" value="F:guanyl-nucleotide exchange factor activity"/>
    <property type="evidence" value="ECO:0007669"/>
    <property type="project" value="TreeGrafter"/>
</dbReference>
<proteinExistence type="inferred from homology"/>
<dbReference type="GO" id="GO:0031267">
    <property type="term" value="F:small GTPase binding"/>
    <property type="evidence" value="ECO:0007669"/>
    <property type="project" value="TreeGrafter"/>
</dbReference>
<dbReference type="SUPFAM" id="SSF55724">
    <property type="entry name" value="Mog1p/PsbP-like"/>
    <property type="match status" value="1"/>
</dbReference>
<evidence type="ECO:0000313" key="5">
    <source>
        <dbReference type="Proteomes" id="UP000663850"/>
    </source>
</evidence>
<gene>
    <name evidence="4" type="ORF">RDB_LOCUS61859</name>
</gene>
<reference evidence="4" key="1">
    <citation type="submission" date="2021-01" db="EMBL/GenBank/DDBJ databases">
        <authorList>
            <person name="Kaushik A."/>
        </authorList>
    </citation>
    <scope>NUCLEOTIDE SEQUENCE</scope>
    <source>
        <strain evidence="4">Type strain: AG8-Rh-89/</strain>
    </source>
</reference>
<dbReference type="AlphaFoldDB" id="A0A8H3C106"/>
<dbReference type="Proteomes" id="UP000663850">
    <property type="component" value="Unassembled WGS sequence"/>
</dbReference>
<keyword evidence="2" id="KW-0813">Transport</keyword>
<dbReference type="GO" id="GO:0005634">
    <property type="term" value="C:nucleus"/>
    <property type="evidence" value="ECO:0007669"/>
    <property type="project" value="TreeGrafter"/>
</dbReference>
<dbReference type="EMBL" id="CAJMWZ010003164">
    <property type="protein sequence ID" value="CAE6470591.1"/>
    <property type="molecule type" value="Genomic_DNA"/>
</dbReference>
<evidence type="ECO:0000256" key="1">
    <source>
        <dbReference type="ARBA" id="ARBA00010307"/>
    </source>
</evidence>
<comment type="caution">
    <text evidence="4">The sequence shown here is derived from an EMBL/GenBank/DDBJ whole genome shotgun (WGS) entry which is preliminary data.</text>
</comment>
<protein>
    <recommendedName>
        <fullName evidence="6">Ran guanine nucleotide release factor</fullName>
    </recommendedName>
</protein>
<dbReference type="Gene3D" id="3.40.1000.10">
    <property type="entry name" value="Mog1/PsbP, alpha/beta/alpha sandwich"/>
    <property type="match status" value="1"/>
</dbReference>
<dbReference type="InterPro" id="IPR016123">
    <property type="entry name" value="Mog1/PsbP_a/b/a-sand"/>
</dbReference>
<dbReference type="InterPro" id="IPR007681">
    <property type="entry name" value="Mog1"/>
</dbReference>
<keyword evidence="3" id="KW-0653">Protein transport</keyword>
<evidence type="ECO:0000256" key="2">
    <source>
        <dbReference type="ARBA" id="ARBA00022448"/>
    </source>
</evidence>
<dbReference type="PANTHER" id="PTHR15837:SF0">
    <property type="entry name" value="RAN GUANINE NUCLEOTIDE RELEASE FACTOR"/>
    <property type="match status" value="1"/>
</dbReference>
<sequence length="181" mass="19656">MASTSIYELFGGAITVQLPAGLTDASDLRQVPDTQEVFLATDSEVSIIFEILERAAPDDPIEVVKFHFDSLSHDNDAVSSTVEIVNTPTQQPDSTSPIELSVLQGTQLVPKFNRTHPDTVKILLAVYRVVEKGIDLVLTFNVPVQTEKLGSAVDAEGAKRWLDAYEAAVPSLKIVDFGLFA</sequence>
<comment type="similarity">
    <text evidence="1">Belongs to the MOG1 family.</text>
</comment>
<accession>A0A8H3C106</accession>
<evidence type="ECO:0000256" key="3">
    <source>
        <dbReference type="ARBA" id="ARBA00022927"/>
    </source>
</evidence>
<dbReference type="GO" id="GO:0006606">
    <property type="term" value="P:protein import into nucleus"/>
    <property type="evidence" value="ECO:0007669"/>
    <property type="project" value="TreeGrafter"/>
</dbReference>
<evidence type="ECO:0000313" key="4">
    <source>
        <dbReference type="EMBL" id="CAE6470591.1"/>
    </source>
</evidence>
<dbReference type="Pfam" id="PF04603">
    <property type="entry name" value="Mog1"/>
    <property type="match status" value="1"/>
</dbReference>